<dbReference type="Proteomes" id="UP001396334">
    <property type="component" value="Unassembled WGS sequence"/>
</dbReference>
<evidence type="ECO:0000313" key="1">
    <source>
        <dbReference type="EMBL" id="KAK9031991.1"/>
    </source>
</evidence>
<name>A0ABR2T3A7_9ROSI</name>
<sequence>MDYGYLIAGDSVGGIRSRWCESRVWQPLGHRTVSLESPCLGVRNPGLHYRQVWNEVQSGEENAKCHASTHFLCVLQELARRLASSGRYKVFWVFDKGSLGLEKRYSNGSVEFRCRKYTVGSDVVLWIVEAERGWRKLKHGMFVGKVDSEVTEWWRYKRSLWHKWRSRGMGKDGKGKEGGRQWFKHVVKLQ</sequence>
<organism evidence="1 2">
    <name type="scientific">Hibiscus sabdariffa</name>
    <name type="common">roselle</name>
    <dbReference type="NCBI Taxonomy" id="183260"/>
    <lineage>
        <taxon>Eukaryota</taxon>
        <taxon>Viridiplantae</taxon>
        <taxon>Streptophyta</taxon>
        <taxon>Embryophyta</taxon>
        <taxon>Tracheophyta</taxon>
        <taxon>Spermatophyta</taxon>
        <taxon>Magnoliopsida</taxon>
        <taxon>eudicotyledons</taxon>
        <taxon>Gunneridae</taxon>
        <taxon>Pentapetalae</taxon>
        <taxon>rosids</taxon>
        <taxon>malvids</taxon>
        <taxon>Malvales</taxon>
        <taxon>Malvaceae</taxon>
        <taxon>Malvoideae</taxon>
        <taxon>Hibiscus</taxon>
    </lineage>
</organism>
<keyword evidence="2" id="KW-1185">Reference proteome</keyword>
<proteinExistence type="predicted"/>
<reference evidence="1 2" key="1">
    <citation type="journal article" date="2024" name="G3 (Bethesda)">
        <title>Genome assembly of Hibiscus sabdariffa L. provides insights into metabolisms of medicinal natural products.</title>
        <authorList>
            <person name="Kim T."/>
        </authorList>
    </citation>
    <scope>NUCLEOTIDE SEQUENCE [LARGE SCALE GENOMIC DNA]</scope>
    <source>
        <strain evidence="1">TK-2024</strain>
        <tissue evidence="1">Old leaves</tissue>
    </source>
</reference>
<accession>A0ABR2T3A7</accession>
<comment type="caution">
    <text evidence="1">The sequence shown here is derived from an EMBL/GenBank/DDBJ whole genome shotgun (WGS) entry which is preliminary data.</text>
</comment>
<evidence type="ECO:0000313" key="2">
    <source>
        <dbReference type="Proteomes" id="UP001396334"/>
    </source>
</evidence>
<dbReference type="EMBL" id="JBBPBN010000009">
    <property type="protein sequence ID" value="KAK9031991.1"/>
    <property type="molecule type" value="Genomic_DNA"/>
</dbReference>
<protein>
    <submittedName>
        <fullName evidence="1">Uncharacterized protein</fullName>
    </submittedName>
</protein>
<gene>
    <name evidence="1" type="ORF">V6N11_056276</name>
</gene>